<dbReference type="OrthoDB" id="5366068at2"/>
<dbReference type="InterPro" id="IPR001647">
    <property type="entry name" value="HTH_TetR"/>
</dbReference>
<evidence type="ECO:0000256" key="1">
    <source>
        <dbReference type="ARBA" id="ARBA00023125"/>
    </source>
</evidence>
<proteinExistence type="predicted"/>
<evidence type="ECO:0000313" key="4">
    <source>
        <dbReference type="EMBL" id="TDQ41568.1"/>
    </source>
</evidence>
<feature type="domain" description="HTH tetR-type" evidence="3">
    <location>
        <begin position="9"/>
        <end position="69"/>
    </location>
</feature>
<evidence type="ECO:0000256" key="2">
    <source>
        <dbReference type="PROSITE-ProRule" id="PRU00335"/>
    </source>
</evidence>
<dbReference type="AlphaFoldDB" id="A0A4R6U525"/>
<reference evidence="4 5" key="1">
    <citation type="submission" date="2019-03" db="EMBL/GenBank/DDBJ databases">
        <title>Genomic Encyclopedia of Type Strains, Phase IV (KMG-IV): sequencing the most valuable type-strain genomes for metagenomic binning, comparative biology and taxonomic classification.</title>
        <authorList>
            <person name="Goeker M."/>
        </authorList>
    </citation>
    <scope>NUCLEOTIDE SEQUENCE [LARGE SCALE GENOMIC DNA]</scope>
    <source>
        <strain evidence="4 5">DSM 28697</strain>
    </source>
</reference>
<dbReference type="PROSITE" id="PS50977">
    <property type="entry name" value="HTH_TETR_2"/>
    <property type="match status" value="1"/>
</dbReference>
<keyword evidence="1 2" id="KW-0238">DNA-binding</keyword>
<dbReference type="Gene3D" id="1.10.357.10">
    <property type="entry name" value="Tetracycline Repressor, domain 2"/>
    <property type="match status" value="1"/>
</dbReference>
<dbReference type="EMBL" id="SNYJ01000003">
    <property type="protein sequence ID" value="TDQ41568.1"/>
    <property type="molecule type" value="Genomic_DNA"/>
</dbReference>
<feature type="DNA-binding region" description="H-T-H motif" evidence="2">
    <location>
        <begin position="32"/>
        <end position="51"/>
    </location>
</feature>
<dbReference type="RefSeq" id="WP_133579600.1">
    <property type="nucleotide sequence ID" value="NZ_SNYJ01000003.1"/>
</dbReference>
<evidence type="ECO:0000259" key="3">
    <source>
        <dbReference type="PROSITE" id="PS50977"/>
    </source>
</evidence>
<dbReference type="GO" id="GO:0003677">
    <property type="term" value="F:DNA binding"/>
    <property type="evidence" value="ECO:0007669"/>
    <property type="project" value="UniProtKB-UniRule"/>
</dbReference>
<sequence>MKNKELQKSRMWKYFVEATADIIREEGYDKVTIRKVADRAGYNSATIYNYFSEVSHLVFFASMMFLKEYTEDVAKTMEKVSKPIDKYLLAWECFCYHSFQKPKLFHAVFMMDLGDYPENMLEHYYAKFPRELVHFPEELIPTLMERNMSKRGRSALELALQAGEISDRNVDAINEVTILIWQGMFNNVLNHRTKYQPDIALKKTMRYITEIVRNEKVLLFNDETMEGK</sequence>
<dbReference type="SUPFAM" id="SSF46689">
    <property type="entry name" value="Homeodomain-like"/>
    <property type="match status" value="1"/>
</dbReference>
<dbReference type="InterPro" id="IPR009057">
    <property type="entry name" value="Homeodomain-like_sf"/>
</dbReference>
<organism evidence="4 5">
    <name type="scientific">Aureibacillus halotolerans</name>
    <dbReference type="NCBI Taxonomy" id="1508390"/>
    <lineage>
        <taxon>Bacteria</taxon>
        <taxon>Bacillati</taxon>
        <taxon>Bacillota</taxon>
        <taxon>Bacilli</taxon>
        <taxon>Bacillales</taxon>
        <taxon>Bacillaceae</taxon>
        <taxon>Aureibacillus</taxon>
    </lineage>
</organism>
<comment type="caution">
    <text evidence="4">The sequence shown here is derived from an EMBL/GenBank/DDBJ whole genome shotgun (WGS) entry which is preliminary data.</text>
</comment>
<protein>
    <submittedName>
        <fullName evidence="4">TetR family transcriptional regulator</fullName>
    </submittedName>
</protein>
<keyword evidence="5" id="KW-1185">Reference proteome</keyword>
<accession>A0A4R6U525</accession>
<gene>
    <name evidence="4" type="ORF">EV213_103146</name>
</gene>
<evidence type="ECO:0000313" key="5">
    <source>
        <dbReference type="Proteomes" id="UP000295632"/>
    </source>
</evidence>
<dbReference type="Pfam" id="PF00440">
    <property type="entry name" value="TetR_N"/>
    <property type="match status" value="1"/>
</dbReference>
<dbReference type="Proteomes" id="UP000295632">
    <property type="component" value="Unassembled WGS sequence"/>
</dbReference>
<name>A0A4R6U525_9BACI</name>